<evidence type="ECO:0000259" key="2">
    <source>
        <dbReference type="SMART" id="SM01272"/>
    </source>
</evidence>
<dbReference type="Pfam" id="PF06741">
    <property type="entry name" value="LsmAD"/>
    <property type="match status" value="1"/>
</dbReference>
<name>L2GS53_VAVCU</name>
<feature type="domain" description="LsmAD" evidence="2">
    <location>
        <begin position="84"/>
        <end position="152"/>
    </location>
</feature>
<sequence>MSDSSIITLELKNKKTVTGKLESYENKLIELTDAHFMDDGEITYRIFIKEKDISKILNNDEQHIIRMPEGVKDWNQFEANERLFGIKPEFNESDYTTVLDKNSEFYLKNVAKAKKIEHDILTAKCSDRHRMEERGLISCENEEDRYSAVLHKKKGKKNGKSSKKGEKETERVSSDGEKKNISHVGEKKIEKESGKKTSTSTEENTEQDVLQDKTACHETDKTNLTNGNEAHENKSCEDVSDNKASKEKEDTKGPISLKGVSYKKNVSSTFKTIREYIESITSKFTGSLTAAGKWGSGDSYKIINDDKPAKNLFGRKR</sequence>
<dbReference type="InParanoid" id="L2GS53"/>
<reference evidence="4" key="1">
    <citation type="submission" date="2011-03" db="EMBL/GenBank/DDBJ databases">
        <title>The genome sequence of Vavraia culicis strain floridensis.</title>
        <authorList>
            <consortium name="The Broad Institute Genome Sequencing Platform"/>
            <person name="Cuomo C."/>
            <person name="Becnel J."/>
            <person name="Sanscrainte N."/>
            <person name="Young S.K."/>
            <person name="Zeng Q."/>
            <person name="Gargeya S."/>
            <person name="Fitzgerald M."/>
            <person name="Haas B."/>
            <person name="Abouelleil A."/>
            <person name="Alvarado L."/>
            <person name="Arachchi H.M."/>
            <person name="Berlin A."/>
            <person name="Chapman S.B."/>
            <person name="Gearin G."/>
            <person name="Goldberg J."/>
            <person name="Griggs A."/>
            <person name="Gujja S."/>
            <person name="Hansen M."/>
            <person name="Heiman D."/>
            <person name="Howarth C."/>
            <person name="Larimer J."/>
            <person name="Lui A."/>
            <person name="MacDonald P.J.P."/>
            <person name="McCowen C."/>
            <person name="Montmayeur A."/>
            <person name="Murphy C."/>
            <person name="Neiman D."/>
            <person name="Pearson M."/>
            <person name="Priest M."/>
            <person name="Roberts A."/>
            <person name="Saif S."/>
            <person name="Shea T."/>
            <person name="Sisk P."/>
            <person name="Stolte C."/>
            <person name="Sykes S."/>
            <person name="Wortman J."/>
            <person name="Nusbaum C."/>
            <person name="Birren B."/>
        </authorList>
    </citation>
    <scope>NUCLEOTIDE SEQUENCE [LARGE SCALE GENOMIC DNA]</scope>
    <source>
        <strain evidence="4">floridensis</strain>
    </source>
</reference>
<feature type="compositionally biased region" description="Basic and acidic residues" evidence="1">
    <location>
        <begin position="163"/>
        <end position="195"/>
    </location>
</feature>
<dbReference type="OrthoDB" id="2275718at2759"/>
<accession>L2GS53</accession>
<dbReference type="HOGENOM" id="CLU_076170_0_0_1"/>
<organism evidence="3 4">
    <name type="scientific">Vavraia culicis (isolate floridensis)</name>
    <name type="common">Microsporidian parasite</name>
    <dbReference type="NCBI Taxonomy" id="948595"/>
    <lineage>
        <taxon>Eukaryota</taxon>
        <taxon>Fungi</taxon>
        <taxon>Fungi incertae sedis</taxon>
        <taxon>Microsporidia</taxon>
        <taxon>Pleistophoridae</taxon>
        <taxon>Vavraia</taxon>
    </lineage>
</organism>
<gene>
    <name evidence="3" type="ORF">VCUG_02035</name>
</gene>
<dbReference type="OMA" id="VKDWNQF"/>
<dbReference type="InterPro" id="IPR009604">
    <property type="entry name" value="LsmAD_domain"/>
</dbReference>
<dbReference type="EMBL" id="GL877443">
    <property type="protein sequence ID" value="ELA46491.1"/>
    <property type="molecule type" value="Genomic_DNA"/>
</dbReference>
<dbReference type="AlphaFoldDB" id="L2GS53"/>
<dbReference type="InterPro" id="IPR045117">
    <property type="entry name" value="ATXN2-like"/>
</dbReference>
<dbReference type="GeneID" id="19879903"/>
<keyword evidence="4" id="KW-1185">Reference proteome</keyword>
<dbReference type="RefSeq" id="XP_008075048.1">
    <property type="nucleotide sequence ID" value="XM_008076857.1"/>
</dbReference>
<evidence type="ECO:0000313" key="3">
    <source>
        <dbReference type="EMBL" id="ELA46491.1"/>
    </source>
</evidence>
<feature type="region of interest" description="Disordered" evidence="1">
    <location>
        <begin position="150"/>
        <end position="256"/>
    </location>
</feature>
<dbReference type="VEuPathDB" id="MicrosporidiaDB:VCUG_02035"/>
<proteinExistence type="predicted"/>
<evidence type="ECO:0000256" key="1">
    <source>
        <dbReference type="SAM" id="MobiDB-lite"/>
    </source>
</evidence>
<dbReference type="Proteomes" id="UP000011081">
    <property type="component" value="Unassembled WGS sequence"/>
</dbReference>
<evidence type="ECO:0000313" key="4">
    <source>
        <dbReference type="Proteomes" id="UP000011081"/>
    </source>
</evidence>
<dbReference type="GO" id="GO:0010494">
    <property type="term" value="C:cytoplasmic stress granule"/>
    <property type="evidence" value="ECO:0007669"/>
    <property type="project" value="TreeGrafter"/>
</dbReference>
<feature type="compositionally biased region" description="Basic and acidic residues" evidence="1">
    <location>
        <begin position="210"/>
        <end position="221"/>
    </location>
</feature>
<dbReference type="GO" id="GO:0003729">
    <property type="term" value="F:mRNA binding"/>
    <property type="evidence" value="ECO:0007669"/>
    <property type="project" value="TreeGrafter"/>
</dbReference>
<protein>
    <recommendedName>
        <fullName evidence="2">LsmAD domain-containing protein</fullName>
    </recommendedName>
</protein>
<feature type="compositionally biased region" description="Basic residues" evidence="1">
    <location>
        <begin position="150"/>
        <end position="162"/>
    </location>
</feature>
<dbReference type="PANTHER" id="PTHR12854">
    <property type="entry name" value="ATAXIN 2-RELATED"/>
    <property type="match status" value="1"/>
</dbReference>
<feature type="compositionally biased region" description="Basic and acidic residues" evidence="1">
    <location>
        <begin position="229"/>
        <end position="252"/>
    </location>
</feature>
<dbReference type="SMART" id="SM01272">
    <property type="entry name" value="LsmAD"/>
    <property type="match status" value="1"/>
</dbReference>
<dbReference type="PANTHER" id="PTHR12854:SF7">
    <property type="entry name" value="ATAXIN-2 HOMOLOG"/>
    <property type="match status" value="1"/>
</dbReference>
<dbReference type="GO" id="GO:0034063">
    <property type="term" value="P:stress granule assembly"/>
    <property type="evidence" value="ECO:0007669"/>
    <property type="project" value="TreeGrafter"/>
</dbReference>
<dbReference type="STRING" id="948595.L2GS53"/>